<evidence type="ECO:0000256" key="22">
    <source>
        <dbReference type="ARBA" id="ARBA00022989"/>
    </source>
</evidence>
<comment type="domain">
    <text evidence="33">The YXXL motif is involved in determining the exact site of viral release at the surface of infected mononuclear cells and promotes endocytosis. YXXL and di-leucine endocytosis motifs interact directly or indirectly with the clathrin adapter complexes, opperate independently, and their activities are not additive.</text>
</comment>
<dbReference type="FunFam" id="1.20.5.490:FF:000001">
    <property type="entry name" value="Envelope glycoprotein gp160"/>
    <property type="match status" value="1"/>
</dbReference>
<comment type="function">
    <text evidence="33">Transmembrane protein gp41: Acts as a class I viral fusion protein. Under the current model, the protein has at least 3 conformational states: pre-fusion native state, pre-hairpin intermediate state, and post-fusion hairpin state. During fusion of viral and target intracellular membranes, the coiled coil regions (heptad repeats) assume a trimer-of-hairpins structure, positioning the fusion peptide in close proximity to the C-terminal region of the ectodomain. The formation of this structure appears to drive apposition and subsequent fusion of viral and target cell membranes. Complete fusion occurs in host cell endosomes and is dynamin-dependent, however some lipid transfer might occur at the plasma membrane. The virus undergoes clathrin-dependent internalization long before endosomal fusion, thus minimizing the surface exposure of conserved viral epitopes during fusion and reducing the efficacy of inhibitors targeting these epitopes. Membranes fusion leads to delivery of the nucleocapsid into the cytoplasm.</text>
</comment>
<keyword evidence="31 33" id="KW-1160">Virus entry into host cell</keyword>
<evidence type="ECO:0000256" key="4">
    <source>
        <dbReference type="ARBA" id="ARBA00004563"/>
    </source>
</evidence>
<keyword evidence="20 33" id="KW-0261">Viral envelope protein</keyword>
<comment type="PTM">
    <text evidence="33">Highly glycosylated by host. The high number of glycan on the protein is reffered to as 'glycan shield' because it contributes to hide protein sequence from adaptive immune system.</text>
</comment>
<comment type="domain">
    <text evidence="33">The membrane proximal external region (MPER) present in gp41 is a tryptophan-rich region recognized by the antibodies 2F5, Z13, and 4E10. MPER seems to play a role in fusion.</text>
</comment>
<evidence type="ECO:0000256" key="3">
    <source>
        <dbReference type="ARBA" id="ARBA00004505"/>
    </source>
</evidence>
<keyword evidence="28 33" id="KW-0325">Glycoprotein</keyword>
<evidence type="ECO:0000256" key="33">
    <source>
        <dbReference type="HAMAP-Rule" id="MF_04083"/>
    </source>
</evidence>
<keyword evidence="15 33" id="KW-0053">Apoptosis</keyword>
<keyword evidence="14 33" id="KW-0812">Transmembrane</keyword>
<comment type="similarity">
    <text evidence="33">Belongs to the HIV-1 env protein family.</text>
</comment>
<keyword evidence="18 33" id="KW-0946">Virion</keyword>
<feature type="chain" id="PRO_5023211886" description="Transmembrane protein gp41" evidence="33">
    <location>
        <begin position="512"/>
        <end position="856"/>
    </location>
</feature>
<keyword evidence="9 33" id="KW-1032">Host cell membrane</keyword>
<comment type="caution">
    <text evidence="33 34">Lacks conserved residue(s) required for the propagation of feature annotation.</text>
</comment>
<evidence type="ECO:0000313" key="38">
    <source>
        <dbReference type="EMBL" id="AKR67999.1"/>
    </source>
</evidence>
<feature type="transmembrane region" description="Helical" evidence="34">
    <location>
        <begin position="20"/>
        <end position="41"/>
    </location>
</feature>
<evidence type="ECO:0000256" key="6">
    <source>
        <dbReference type="ARBA" id="ARBA00004650"/>
    </source>
</evidence>
<keyword evidence="29 33" id="KW-0899">Viral immunoevasion</keyword>
<feature type="domain" description="Retroviral envelope protein GP41-like" evidence="37">
    <location>
        <begin position="530"/>
        <end position="719"/>
    </location>
</feature>
<dbReference type="GO" id="GO:1903911">
    <property type="term" value="P:positive regulation of receptor clustering"/>
    <property type="evidence" value="ECO:0007669"/>
    <property type="project" value="UniProtKB-UniRule"/>
</dbReference>
<comment type="function">
    <text evidence="33">Surface protein gp120: Attaches the virus to the host lymphoid cell by binding to the primary receptor CD4. This interaction induces a structural rearrangement creating a high affinity binding site for a chemokine coreceptor like CXCR4 and/or CCR5. Acts as a ligand for CD209/DC-SIGN and CLEC4M/DC-SIGNR, which are respectively found on dendritic cells (DCs), and on endothelial cells of liver sinusoids and lymph node sinuses. These interactions allow capture of viral particles at mucosal surfaces by these cells and subsequent transmission to permissive cells. HIV subverts the migration properties of dendritic cells to gain access to CD4+ T-cells in lymph nodes. Virus transmission to permissive T-cells occurs either in trans (without DCs infection, through viral capture and transmission), or in cis (following DCs productive infection, through the usual CD4-gp120 interaction), thereby inducing a robust infection. In trans infection, bound virions remain infectious over days and it is proposed that they are not degraded, but protected in non-lysosomal acidic organelles within the DCs close to the cell membrane thus contributing to the viral infectious potential during DCs' migration from the periphery to the lymphoid tissues. On arrival at lymphoid tissues, intact virions recycle back to DCs' cell surface allowing virus transmission to CD4+ T-cells.</text>
</comment>
<feature type="region of interest" description="Immunosuppression" evidence="33">
    <location>
        <begin position="574"/>
        <end position="592"/>
    </location>
</feature>
<evidence type="ECO:0000256" key="18">
    <source>
        <dbReference type="ARBA" id="ARBA00022844"/>
    </source>
</evidence>
<dbReference type="Gene3D" id="1.10.287.210">
    <property type="match status" value="1"/>
</dbReference>
<dbReference type="SUPFAM" id="SSF58069">
    <property type="entry name" value="Virus ectodomain"/>
    <property type="match status" value="1"/>
</dbReference>
<dbReference type="Gene3D" id="2.170.40.20">
    <property type="entry name" value="Human immunodeficiency virus 1, Gp160, envelope glycoprotein"/>
    <property type="match status" value="2"/>
</dbReference>
<dbReference type="InterPro" id="IPR000328">
    <property type="entry name" value="GP41-like"/>
</dbReference>
<evidence type="ECO:0000256" key="9">
    <source>
        <dbReference type="ARBA" id="ARBA00022511"/>
    </source>
</evidence>
<evidence type="ECO:0000256" key="29">
    <source>
        <dbReference type="ARBA" id="ARBA00023280"/>
    </source>
</evidence>
<feature type="topological domain" description="Cytoplasmic" evidence="33">
    <location>
        <begin position="706"/>
        <end position="856"/>
    </location>
</feature>
<evidence type="ECO:0000256" key="31">
    <source>
        <dbReference type="ARBA" id="ARBA00023296"/>
    </source>
</evidence>
<dbReference type="GO" id="GO:0052031">
    <property type="term" value="P:symbiont-mediated perturbation of host defense response"/>
    <property type="evidence" value="ECO:0007669"/>
    <property type="project" value="UniProtKB-UniRule"/>
</dbReference>
<keyword evidence="23 33" id="KW-1039">Host endosome</keyword>
<evidence type="ECO:0000256" key="15">
    <source>
        <dbReference type="ARBA" id="ARBA00022703"/>
    </source>
</evidence>
<keyword evidence="27 33" id="KW-1015">Disulfide bond</keyword>
<organism evidence="38">
    <name type="scientific">Human immunodeficiency virus type 1</name>
    <name type="common">HIV-1</name>
    <dbReference type="NCBI Taxonomy" id="11676"/>
    <lineage>
        <taxon>Viruses</taxon>
        <taxon>Riboviria</taxon>
        <taxon>Pararnavirae</taxon>
        <taxon>Artverviricota</taxon>
        <taxon>Revtraviricetes</taxon>
        <taxon>Ortervirales</taxon>
        <taxon>Retroviridae</taxon>
        <taxon>Orthoretrovirinae</taxon>
        <taxon>Lentivirus</taxon>
        <taxon>Lentivirus humimdef1</taxon>
    </lineage>
</organism>
<evidence type="ECO:0000256" key="26">
    <source>
        <dbReference type="ARBA" id="ARBA00023139"/>
    </source>
</evidence>
<keyword evidence="19 33" id="KW-1043">Host membrane</keyword>
<evidence type="ECO:0000256" key="17">
    <source>
        <dbReference type="ARBA" id="ARBA00022804"/>
    </source>
</evidence>
<dbReference type="Gene3D" id="1.20.5.490">
    <property type="entry name" value="Single helix bin"/>
    <property type="match status" value="1"/>
</dbReference>
<evidence type="ECO:0000256" key="1">
    <source>
        <dbReference type="ARBA" id="ARBA00004402"/>
    </source>
</evidence>
<keyword evidence="16 33" id="KW-0732">Signal</keyword>
<keyword evidence="26 33" id="KW-0564">Palmitate</keyword>
<evidence type="ECO:0000256" key="32">
    <source>
        <dbReference type="ARBA" id="ARBA00062028"/>
    </source>
</evidence>
<dbReference type="FunFam" id="2.170.40.20:FF:000003">
    <property type="entry name" value="Envelope glycoprotein gp160"/>
    <property type="match status" value="1"/>
</dbReference>
<evidence type="ECO:0000256" key="20">
    <source>
        <dbReference type="ARBA" id="ARBA00022879"/>
    </source>
</evidence>
<organismHost>
    <name type="scientific">Homo sapiens</name>
    <name type="common">Human</name>
    <dbReference type="NCBI Taxonomy" id="9606"/>
</organismHost>
<feature type="region of interest" description="V2" evidence="33">
    <location>
        <begin position="161"/>
        <end position="200"/>
    </location>
</feature>
<keyword evidence="7 33" id="KW-1168">Fusion of virus membrane with host membrane</keyword>
<feature type="site" description="Cleavage; by host furin" evidence="33">
    <location>
        <begin position="511"/>
        <end position="512"/>
    </location>
</feature>
<keyword evidence="12 33" id="KW-1162">Viral penetration into host cytoplasm</keyword>
<dbReference type="Pfam" id="PF00516">
    <property type="entry name" value="GP120"/>
    <property type="match status" value="1"/>
</dbReference>
<comment type="domain">
    <text evidence="33">The CD4-binding region is targeted by the antibody b12.</text>
</comment>
<dbReference type="GO" id="GO:0016020">
    <property type="term" value="C:membrane"/>
    <property type="evidence" value="ECO:0007669"/>
    <property type="project" value="UniProtKB-UniRule"/>
</dbReference>
<feature type="compositionally biased region" description="Basic and acidic residues" evidence="35">
    <location>
        <begin position="726"/>
        <end position="743"/>
    </location>
</feature>
<dbReference type="GO" id="GO:0019031">
    <property type="term" value="C:viral envelope"/>
    <property type="evidence" value="ECO:0007669"/>
    <property type="project" value="UniProtKB-KW"/>
</dbReference>
<feature type="region of interest" description="MPER; binding to GalCer" evidence="33">
    <location>
        <begin position="662"/>
        <end position="683"/>
    </location>
</feature>
<proteinExistence type="inferred from homology"/>
<comment type="domain">
    <text evidence="33">Some of the most genetically diverse regions of the viral genome are present in Env. They are called variable regions 1 through 5 (V1 through V5). Coreceptor usage of gp120 is determined mainly by the primary structure of the third variable region (V3) in the outer domain of gp120. The sequence of V3 determines which coreceptor, CCR5 and/or CXCR4 (corresponding to R5/macrophage, X4/T cell and R5X4/T cell and macrophage tropism), is used to trigger the fusion potential of the Env complex, and hence which cells the virus can infect. Binding to CCR5 involves a region adjacent in addition to V3.</text>
</comment>
<sequence>MRVTGTRMNYQHLWRWGTMLLGMLMIYSAAGNLWVTVYYGVPVWKEATTTLFCASDAKAYDTEAHNIWATHACVPTDPNPQEVELGNVTENFNMWKNDMVEQMHADIISLWDQSLKPCVKLTPLCVTLNCTDVSNTADVSNSTNNTSRSVEGEMKGEIKNCSFNVTGGIRDKIQKEYALLYKLDLVSIDNSNNSYRLISCNASVITQACPKTSFEPIPIHYCAPAGFALFKCNNKTFTGTGPCKNVSTVQCTHGIRPVVSTQLLLNGSLAEEDTMIRSANFSNNAKIIIVQLNESVTINCTRPSNNTRKSIHIAPGRAFYATDIIGDIRQAHCNLSEAAWENTLQRIAGKLREQFGKNKTIVFNQSSGGDPEIVMHTFNCGGEFFYCNTTGLFNSAWNETTWNSTERSNNDSKTITLQCRIKQIINLWQEVGKAMYAPPIRGEIRCSSNITGLLLTRDGGNDTEKETFRPAGGDMRDNWRSELYKYKVVKIEPLGVAPTTAKRRVVQREKRAVGIGAMFLGFLGAAGSTMGAASVTLTVQARQLLSGIVQQQNNLLRAIEAQQSLLQLTVWGIKQLQARVLAVERYLKDQQLLGIWGCSGKLICTTAVPWNSSWSNKSLDEIWNNMTWMEWEREIDNYTNVIYSLIEKSQNQQEKNEQELLALDQWASLWNWFDITKWLWYIKIFIMIVGGLIGLRIVFSVLSIVNRVRKGYSPLSFQTRFPAPRGPDRPEGIEEGGGERDSDRFGQSVSGFFALIWVDLRSLLLFSYHRLRDLLLIITRIVELLGRRGWELLKYLWSLLQYWSQELKKSAVSLLDAIALAVAEGTDRVLEALQRAGRAILHIPRRIRQGFERALQ</sequence>
<evidence type="ECO:0000256" key="28">
    <source>
        <dbReference type="ARBA" id="ARBA00023180"/>
    </source>
</evidence>
<evidence type="ECO:0000256" key="23">
    <source>
        <dbReference type="ARBA" id="ARBA00023046"/>
    </source>
</evidence>
<comment type="subcellular location">
    <molecule>Transmembrane protein gp41</molecule>
    <subcellularLocation>
        <location evidence="33">Virion membrane</location>
        <topology evidence="33">Single-pass type I membrane protein</topology>
    </subcellularLocation>
    <subcellularLocation>
        <location evidence="33">Host cell membrane</location>
        <topology evidence="33">Single-pass type I membrane protein</topology>
    </subcellularLocation>
    <subcellularLocation>
        <location evidence="33">Host endosome membrane</location>
        <topology evidence="33">Single-pass type I membrane protein</topology>
    </subcellularLocation>
    <text evidence="33">It is probably concentrated at the site of budding and incorporated into the virions possibly by contacts between the cytoplasmic tail of Env and the N-terminus of Gag.</text>
</comment>
<evidence type="ECO:0000259" key="37">
    <source>
        <dbReference type="Pfam" id="PF00517"/>
    </source>
</evidence>
<name>A0A0K0UV68_HV1</name>
<dbReference type="HAMAP" id="MF_04083">
    <property type="entry name" value="HIV_ENV"/>
    <property type="match status" value="1"/>
</dbReference>
<feature type="region of interest" description="CD4-binding loop" evidence="33">
    <location>
        <begin position="366"/>
        <end position="376"/>
    </location>
</feature>
<comment type="function">
    <text evidence="33">Envelope glycoprotein gp160: Oligomerizes in the host endoplasmic reticulum into predominantly trimers. In a second time, gp160 transits in the host Golgi, where glycosylation is completed. The precursor is then proteolytically cleaved in the trans-Golgi and thereby activated by cellular furin or furin-like proteases to produce gp120 and gp41.</text>
</comment>
<feature type="disulfide bond" evidence="33">
    <location>
        <begin position="232"/>
        <end position="243"/>
    </location>
</feature>
<dbReference type="GO" id="GO:0044175">
    <property type="term" value="C:host cell endosome membrane"/>
    <property type="evidence" value="ECO:0007669"/>
    <property type="project" value="UniProtKB-SubCell"/>
</dbReference>
<evidence type="ECO:0000256" key="16">
    <source>
        <dbReference type="ARBA" id="ARBA00022729"/>
    </source>
</evidence>
<dbReference type="GO" id="GO:0055036">
    <property type="term" value="C:virion membrane"/>
    <property type="evidence" value="ECO:0007669"/>
    <property type="project" value="UniProtKB-SubCell"/>
</dbReference>
<keyword evidence="30 33" id="KW-0449">Lipoprotein</keyword>
<keyword evidence="10 33" id="KW-1165">Clathrin-mediated endocytosis of virus by host</keyword>
<dbReference type="GO" id="GO:0075512">
    <property type="term" value="P:clathrin-dependent endocytosis of virus by host cell"/>
    <property type="evidence" value="ECO:0007669"/>
    <property type="project" value="UniProtKB-UniRule"/>
</dbReference>
<gene>
    <name evidence="33 38" type="primary">env</name>
</gene>
<evidence type="ECO:0000259" key="36">
    <source>
        <dbReference type="Pfam" id="PF00516"/>
    </source>
</evidence>
<feature type="chain" id="PRO_5023211887" description="Envelope glycoprotein gp160" evidence="33">
    <location>
        <begin position="32"/>
        <end position="856"/>
    </location>
</feature>
<evidence type="ECO:0000256" key="21">
    <source>
        <dbReference type="ARBA" id="ARBA00022890"/>
    </source>
</evidence>
<evidence type="ECO:0000256" key="14">
    <source>
        <dbReference type="ARBA" id="ARBA00022692"/>
    </source>
</evidence>
<comment type="subcellular location">
    <molecule>Surface protein gp120</molecule>
    <subcellularLocation>
        <location evidence="33">Virion membrane</location>
        <topology evidence="33">Peripheral membrane protein</topology>
    </subcellularLocation>
    <subcellularLocation>
        <location evidence="33">Host cell membrane</location>
        <topology evidence="33">Peripheral membrane protein</topology>
    </subcellularLocation>
    <subcellularLocation>
        <location evidence="33">Host endosome membrane</location>
        <topology evidence="33">Single-pass type I membrane protein</topology>
    </subcellularLocation>
    <text evidence="33">The surface protein is not anchored to the viral envelope, but associates with the extravirion surface through its binding to TM. It is probably concentrated at the site of budding and incorporated into the virions possibly by contacts between the cytoplasmic tail of Env and the N-terminus of Gag.</text>
</comment>
<comment type="miscellaneous">
    <text evidence="33">HIV-1 lineages are divided in three main groups, M (for Major), O (for Outlier), and N (for New, or Non-M, Non-O). The vast majority of strains found worldwide belong to the group M. Group O seems to be endemic to and largely confined to Cameroon and neighboring countries in West Central Africa, where these viruses represent a small minority of HIV-1 strains. The group N is represented by a limited number of isolates from Cameroonian persons. The group M is further subdivided in 9 clades or subtypes (A to D, F to H, J and K).</text>
</comment>
<comment type="subunit">
    <text evidence="32">The mature envelope protein (Env) consists of a homotrimer of non-covalently associated gp120-gp41 heterodimers. The resulting complex protrudes from the virus surface as a spike. There seems to be as few as 10 spikes on the average virion. Interacts with host CD4, CCR5 and CXCR4. Gp120 also interacts with the C-type lectins CD209/DC-SIGN and CLEC4M/DC-SIGNR (collectively referred to as DC-SIGN(R)). Gp120 and gp41 interact with GalCer. Gp120 interacts with host ITGA4/ITGB7 complex; on CD4+ T-cells, this interaction results in rapid activation of integrin ITGAL/LFA-1, which facilitates efficient cell-to-cell spreading of HIV-1. Gp120 interacts with cell-associated heparan sulfate; this interaction increases virus infectivity on permissive cells and may be involved in infection of CD4- cells.</text>
</comment>
<keyword evidence="17 33" id="KW-1161">Viral attachment to host cell</keyword>
<dbReference type="InterPro" id="IPR037527">
    <property type="entry name" value="Gp160"/>
</dbReference>
<comment type="PTM">
    <text evidence="33">Palmitoylation of the transmembrane protein and of Env polyprotein (prior to its proteolytic cleavage) is essential for their association with host cell membrane lipid rafts. Palmitoylation is therefore required for envelope trafficking to classical lipid rafts, but not for viral replication.</text>
</comment>
<feature type="coiled-coil region" evidence="33">
    <location>
        <begin position="633"/>
        <end position="667"/>
    </location>
</feature>
<feature type="short sequence motif" description="YXXL motif; contains endocytosis signal" evidence="33">
    <location>
        <begin position="712"/>
        <end position="715"/>
    </location>
</feature>
<dbReference type="FunFam" id="2.170.40.20:FF:000001">
    <property type="entry name" value="Envelope glycoprotein gp160"/>
    <property type="match status" value="1"/>
</dbReference>
<dbReference type="CDD" id="cd09909">
    <property type="entry name" value="HIV-1-like_HR1-HR2"/>
    <property type="match status" value="1"/>
</dbReference>
<evidence type="ECO:0000256" key="13">
    <source>
        <dbReference type="ARBA" id="ARBA00022685"/>
    </source>
</evidence>
<comment type="subcellular location">
    <subcellularLocation>
        <location evidence="3">Host cell membrane</location>
        <topology evidence="3">Peripheral membrane protein</topology>
    </subcellularLocation>
    <subcellularLocation>
        <location evidence="1">Host cell membrane</location>
        <topology evidence="1">Single-pass type I membrane protein</topology>
    </subcellularLocation>
    <subcellularLocation>
        <location evidence="2">Host endosome membrane</location>
        <topology evidence="2">Peripheral membrane protein</topology>
    </subcellularLocation>
    <subcellularLocation>
        <location evidence="5">Host endosome membrane</location>
        <topology evidence="5">Single-pass type I membrane protein</topology>
    </subcellularLocation>
    <subcellularLocation>
        <location evidence="6">Virion membrane</location>
        <topology evidence="6">Peripheral membrane protein</topology>
    </subcellularLocation>
    <subcellularLocation>
        <location evidence="4">Virion membrane</location>
        <topology evidence="4">Single-pass type I membrane protein</topology>
    </subcellularLocation>
</comment>
<keyword evidence="8 33" id="KW-1170">Fusion of virus membrane with host endosomal membrane</keyword>
<comment type="PTM">
    <text evidence="33">Specific enzymatic cleavages in vivo yield mature proteins. Envelope glycoproteins are synthesized as a inactive precursor that is heavily N-glycosylated and processed likely by host cell furin in the Golgi to yield the mature SU and TM proteins. The cleavage site between SU and TM requires the minimal sequence [KR]-X-[KR]-R. About 2 of the 9 disulfide bonds of gp41 are reduced by P4HB/PDI, following binding to CD4 receptor.</text>
</comment>
<evidence type="ECO:0000256" key="5">
    <source>
        <dbReference type="ARBA" id="ARBA00004578"/>
    </source>
</evidence>
<evidence type="ECO:0000256" key="35">
    <source>
        <dbReference type="SAM" id="MobiDB-lite"/>
    </source>
</evidence>
<comment type="domain">
    <text evidence="33 34">The 17 amino acids long immunosuppressive region is present in many retroviral envelope proteins. Synthetic peptides derived from this relatively conserved sequence inhibit immune function in vitro and in vivo.</text>
</comment>
<keyword evidence="21 33" id="KW-1164">Virus endocytosis by host</keyword>
<keyword evidence="22 33" id="KW-1133">Transmembrane helix</keyword>
<dbReference type="EMBL" id="KR423211">
    <property type="protein sequence ID" value="AKR67999.1"/>
    <property type="molecule type" value="Genomic_RNA"/>
</dbReference>
<feature type="region of interest" description="Disordered" evidence="35">
    <location>
        <begin position="719"/>
        <end position="743"/>
    </location>
</feature>
<dbReference type="GO" id="GO:0020002">
    <property type="term" value="C:host cell plasma membrane"/>
    <property type="evidence" value="ECO:0007669"/>
    <property type="project" value="UniProtKB-SubCell"/>
</dbReference>
<dbReference type="GO" id="GO:0019064">
    <property type="term" value="P:fusion of virus membrane with host plasma membrane"/>
    <property type="evidence" value="ECO:0007669"/>
    <property type="project" value="UniProtKB-UniRule"/>
</dbReference>
<feature type="region of interest" description="Fusion peptide" evidence="33">
    <location>
        <begin position="512"/>
        <end position="532"/>
    </location>
</feature>
<evidence type="ECO:0000256" key="27">
    <source>
        <dbReference type="ARBA" id="ARBA00023157"/>
    </source>
</evidence>
<evidence type="ECO:0000256" key="2">
    <source>
        <dbReference type="ARBA" id="ARBA00004433"/>
    </source>
</evidence>
<comment type="miscellaneous">
    <text evidence="33">Inhibitors targeting HIV-1 viral envelope proteins are used as antiretroviral drugs. Attachment of virions to the cell surface via non-specific interactions and CD4 binding can be blocked by inhibitors that include cyanovirin-N, cyclotriazadisulfonamide analogs, PRO 2000, TNX 355 and PRO 542. In addition, BMS 806 can block CD4-induced conformational changes. Env interactions with the coreceptor molecules can be targeted by CCR5 antagonists including SCH-D, maraviroc (UK 427857) and aplaviroc (GW 873140), and the CXCR4 antagonist AMD 070. Fusion of viral and cellular membranes can be inhibited by peptides such as enfuvirtide and tifuvirtide (T 1249). Resistance to inhibitors associated with mutations in Env are observed. Most of the time, single mutations confer only a modest reduction in drug susceptibility. Combination of several mutations is usually required to develop a high-level drug resistance.</text>
</comment>
<keyword evidence="11 33" id="KW-0945">Host-virus interaction</keyword>
<evidence type="ECO:0000256" key="34">
    <source>
        <dbReference type="RuleBase" id="RU363095"/>
    </source>
</evidence>
<evidence type="ECO:0000256" key="30">
    <source>
        <dbReference type="ARBA" id="ARBA00023288"/>
    </source>
</evidence>
<dbReference type="GO" id="GO:0005198">
    <property type="term" value="F:structural molecule activity"/>
    <property type="evidence" value="ECO:0007669"/>
    <property type="project" value="UniProtKB-UniRule"/>
</dbReference>
<feature type="transmembrane region" description="Helical" evidence="34">
    <location>
        <begin position="678"/>
        <end position="705"/>
    </location>
</feature>
<keyword evidence="13 33" id="KW-0165">Cleavage on pair of basic residues</keyword>
<feature type="disulfide bond" evidence="33">
    <location>
        <begin position="53"/>
        <end position="73"/>
    </location>
</feature>
<dbReference type="GO" id="GO:1903908">
    <property type="term" value="P:positive regulation of plasma membrane raft polarization"/>
    <property type="evidence" value="ECO:0007669"/>
    <property type="project" value="UniProtKB-UniRule"/>
</dbReference>
<dbReference type="Pfam" id="PF00517">
    <property type="entry name" value="GP41"/>
    <property type="match status" value="1"/>
</dbReference>
<dbReference type="GO" id="GO:0019062">
    <property type="term" value="P:virion attachment to host cell"/>
    <property type="evidence" value="ECO:0007669"/>
    <property type="project" value="UniProtKB-UniRule"/>
</dbReference>
<dbReference type="FunFam" id="1.10.287.210:FF:000001">
    <property type="entry name" value="Envelope glycoprotein gp160"/>
    <property type="match status" value="1"/>
</dbReference>
<evidence type="ECO:0000256" key="11">
    <source>
        <dbReference type="ARBA" id="ARBA00022581"/>
    </source>
</evidence>
<comment type="subunit">
    <text evidence="33">The mature envelope protein (Env) consists of a homotrimer of non-covalently associated gp120-gp41 heterodimers. The resulting complex protrudes from the virus surface as a spike. There seems to be as few as 10 spikes on the average virion. Surface protein gp120 interacts with host CD4, CCR5 and CXCR4. Gp120 also interacts with the C-type lectins CD209/DC-SIGN and CLEC4M/DC-SIGNR (collectively referred to as DC-SIGN(R)). Gp120 and gp41 interact with GalCer. Gp120 interacts with host ITGA4/ITGB7 complex; on CD4+ T-cells, this interaction results in rapid activation of integrin ITGAL/LFA-1, which facilitates efficient cell-to-cell spreading of HIV-1. Gp120 interacts with cell-associated heparan sulfate; this interaction increases virus infectivity on permissive cells and may be involved in infection of CD4- cells.</text>
</comment>
<dbReference type="InterPro" id="IPR000777">
    <property type="entry name" value="HIV1_Gp120"/>
</dbReference>
<evidence type="ECO:0000256" key="24">
    <source>
        <dbReference type="ARBA" id="ARBA00023054"/>
    </source>
</evidence>
<protein>
    <recommendedName>
        <fullName evidence="33">Envelope glycoprotein gp160</fullName>
    </recommendedName>
    <alternativeName>
        <fullName evidence="33">Env polyprotein</fullName>
    </alternativeName>
    <component>
        <recommendedName>
            <fullName evidence="33">Surface protein gp120</fullName>
            <shortName evidence="33">SU</shortName>
        </recommendedName>
        <alternativeName>
            <fullName evidence="33">Glycoprotein 120</fullName>
            <shortName evidence="33">gp120</shortName>
        </alternativeName>
    </component>
    <component>
        <recommendedName>
            <fullName evidence="33">Transmembrane protein gp41</fullName>
            <shortName evidence="33">TM</shortName>
        </recommendedName>
        <alternativeName>
            <fullName evidence="33">Glycoprotein 41</fullName>
            <shortName evidence="33">gp41</shortName>
        </alternativeName>
    </component>
</protein>
<accession>A0A0K0UV68</accession>
<evidence type="ECO:0000256" key="25">
    <source>
        <dbReference type="ARBA" id="ARBA00023136"/>
    </source>
</evidence>
<evidence type="ECO:0000256" key="12">
    <source>
        <dbReference type="ARBA" id="ARBA00022595"/>
    </source>
</evidence>
<dbReference type="GO" id="GO:0039654">
    <property type="term" value="P:fusion of virus membrane with host endosome membrane"/>
    <property type="evidence" value="ECO:0007669"/>
    <property type="project" value="UniProtKB-UniRule"/>
</dbReference>
<evidence type="ECO:0000256" key="8">
    <source>
        <dbReference type="ARBA" id="ARBA00022510"/>
    </source>
</evidence>
<evidence type="ECO:0000256" key="19">
    <source>
        <dbReference type="ARBA" id="ARBA00022870"/>
    </source>
</evidence>
<dbReference type="SUPFAM" id="SSF56502">
    <property type="entry name" value="gp120 core"/>
    <property type="match status" value="2"/>
</dbReference>
<feature type="disulfide bond" evidence="33">
    <location>
        <begin position="598"/>
        <end position="604"/>
    </location>
</feature>
<feature type="disulfide bond" evidence="33">
    <location>
        <begin position="222"/>
        <end position="251"/>
    </location>
</feature>
<evidence type="ECO:0000256" key="7">
    <source>
        <dbReference type="ARBA" id="ARBA00022506"/>
    </source>
</evidence>
<evidence type="ECO:0000256" key="10">
    <source>
        <dbReference type="ARBA" id="ARBA00022570"/>
    </source>
</evidence>
<keyword evidence="25 33" id="KW-0472">Membrane</keyword>
<dbReference type="GO" id="GO:0019082">
    <property type="term" value="P:viral protein processing"/>
    <property type="evidence" value="ECO:0007669"/>
    <property type="project" value="UniProtKB-UniRule"/>
</dbReference>
<reference evidence="38" key="1">
    <citation type="submission" date="2015-04" db="EMBL/GenBank/DDBJ databases">
        <authorList>
            <person name="Syromyatnikov M.Y."/>
            <person name="Popov V.N."/>
        </authorList>
    </citation>
    <scope>NUCLEOTIDE SEQUENCE</scope>
    <source>
        <strain evidence="38">700010287 - 700010287_G7</strain>
    </source>
</reference>
<keyword evidence="24 33" id="KW-0175">Coiled coil</keyword>
<feature type="domain" description="Human immunodeficiency virus 1 envelope glycoprotein Gp120" evidence="36">
    <location>
        <begin position="33"/>
        <end position="511"/>
    </location>
</feature>
<dbReference type="InterPro" id="IPR036377">
    <property type="entry name" value="Gp120_core_sf"/>
</dbReference>